<dbReference type="InterPro" id="IPR007159">
    <property type="entry name" value="SpoVT-AbrB_dom"/>
</dbReference>
<gene>
    <name evidence="2" type="ORF">APY94_04085</name>
</gene>
<reference evidence="2 3" key="1">
    <citation type="submission" date="2015-10" db="EMBL/GenBank/DDBJ databases">
        <title>Draft genome sequence of Thermococcus celericrescens strain DSM 17994.</title>
        <authorList>
            <person name="Hong S.-J."/>
            <person name="Park C.-E."/>
            <person name="Shin J.-H."/>
        </authorList>
    </citation>
    <scope>NUCLEOTIDE SEQUENCE [LARGE SCALE GENOMIC DNA]</scope>
    <source>
        <strain evidence="2 3">DSM 17994</strain>
    </source>
</reference>
<evidence type="ECO:0000313" key="2">
    <source>
        <dbReference type="EMBL" id="KUH33917.1"/>
    </source>
</evidence>
<dbReference type="EMBL" id="LLYW01000013">
    <property type="protein sequence ID" value="KUH33917.1"/>
    <property type="molecule type" value="Genomic_DNA"/>
</dbReference>
<comment type="caution">
    <text evidence="2">The sequence shown here is derived from an EMBL/GenBank/DDBJ whole genome shotgun (WGS) entry which is preliminary data.</text>
</comment>
<name>A0A100XYS4_9EURY</name>
<dbReference type="Proteomes" id="UP000053462">
    <property type="component" value="Unassembled WGS sequence"/>
</dbReference>
<dbReference type="SUPFAM" id="SSF89447">
    <property type="entry name" value="AbrB/MazE/MraZ-like"/>
    <property type="match status" value="1"/>
</dbReference>
<dbReference type="RefSeq" id="WP_058938425.1">
    <property type="nucleotide sequence ID" value="NZ_LLYW01000013.1"/>
</dbReference>
<evidence type="ECO:0000259" key="1">
    <source>
        <dbReference type="Pfam" id="PF04014"/>
    </source>
</evidence>
<accession>A0A100XYS4</accession>
<feature type="domain" description="SpoVT-AbrB" evidence="1">
    <location>
        <begin position="23"/>
        <end position="48"/>
    </location>
</feature>
<dbReference type="OrthoDB" id="87832at2157"/>
<protein>
    <recommendedName>
        <fullName evidence="1">SpoVT-AbrB domain-containing protein</fullName>
    </recommendedName>
</protein>
<dbReference type="NCBIfam" id="TIGR01439">
    <property type="entry name" value="lp_hng_hel_AbrB"/>
    <property type="match status" value="1"/>
</dbReference>
<dbReference type="InterPro" id="IPR016752">
    <property type="entry name" value="UCP019240_SpoVT/AbrB-related"/>
</dbReference>
<dbReference type="Pfam" id="PF04014">
    <property type="entry name" value="MazE_antitoxin"/>
    <property type="match status" value="1"/>
</dbReference>
<dbReference type="PIRSF" id="PIRSF019240">
    <property type="entry name" value="UCP019240_SpoVT/AbrB-related"/>
    <property type="match status" value="1"/>
</dbReference>
<dbReference type="AlphaFoldDB" id="A0A100XYS4"/>
<dbReference type="InterPro" id="IPR037914">
    <property type="entry name" value="SpoVT-AbrB_sf"/>
</dbReference>
<sequence length="143" mass="16609">MAEQDNTKIIEPLAKFHAQPTTKGRITIPKETRRVFGIEEGDYLELIVRKLDQQTKKPTKRAVVIIKLNITGQGVIPAELIRKMDIKIKKDVLEILLVQFFKPEEVLKGRIVFEKYVQDLLKKGYAIISEEDERNTIQFDFKV</sequence>
<keyword evidence="3" id="KW-1185">Reference proteome</keyword>
<proteinExistence type="predicted"/>
<evidence type="ECO:0000313" key="3">
    <source>
        <dbReference type="Proteomes" id="UP000053462"/>
    </source>
</evidence>
<dbReference type="GO" id="GO:0003677">
    <property type="term" value="F:DNA binding"/>
    <property type="evidence" value="ECO:0007669"/>
    <property type="project" value="InterPro"/>
</dbReference>
<dbReference type="Gene3D" id="2.10.260.10">
    <property type="match status" value="1"/>
</dbReference>
<organism evidence="2 3">
    <name type="scientific">Thermococcus celericrescens</name>
    <dbReference type="NCBI Taxonomy" id="227598"/>
    <lineage>
        <taxon>Archaea</taxon>
        <taxon>Methanobacteriati</taxon>
        <taxon>Methanobacteriota</taxon>
        <taxon>Thermococci</taxon>
        <taxon>Thermococcales</taxon>
        <taxon>Thermococcaceae</taxon>
        <taxon>Thermococcus</taxon>
    </lineage>
</organism>